<gene>
    <name evidence="1" type="ORF">BV82_10435</name>
</gene>
<evidence type="ECO:0000313" key="1">
    <source>
        <dbReference type="EMBL" id="QWE81246.1"/>
    </source>
</evidence>
<reference evidence="1 2" key="2">
    <citation type="journal article" date="2016" name="Front. Microbiol.">
        <title>When Genome-Based Approach Meets the 'Old but Good': Revealing Genes Involved in the Antibacterial Activity of Pseudomonas sp. P482 against Soft Rot Pathogens.</title>
        <authorList>
            <person name="Krzyzanowska D.M."/>
            <person name="Ossowicki A."/>
            <person name="Rajewska M."/>
            <person name="Maciag T."/>
            <person name="Jablonska M."/>
            <person name="Obuchowski M."/>
            <person name="Heeb S."/>
            <person name="Jafra S."/>
        </authorList>
    </citation>
    <scope>NUCLEOTIDE SEQUENCE [LARGE SCALE GENOMIC DNA]</scope>
    <source>
        <strain evidence="1 2">P482</strain>
    </source>
</reference>
<reference evidence="1 2" key="1">
    <citation type="journal article" date="2014" name="Genome Announc.">
        <title>Genome Sequence of Pseudomonas sp. Strain P482, a Tomato Rhizosphere Isolate with Broad-Spectrum Antimicrobial Activity.</title>
        <authorList>
            <person name="Krzyzanowska D.M."/>
            <person name="Ossowicki A."/>
            <person name="Jafra S."/>
        </authorList>
    </citation>
    <scope>NUCLEOTIDE SEQUENCE [LARGE SCALE GENOMIC DNA]</scope>
    <source>
        <strain evidence="1 2">P482</strain>
    </source>
</reference>
<accession>A0AAQ0DP77</accession>
<dbReference type="GeneID" id="98282697"/>
<dbReference type="EMBL" id="CP071706">
    <property type="protein sequence ID" value="QWE81246.1"/>
    <property type="molecule type" value="Genomic_DNA"/>
</dbReference>
<dbReference type="KEGG" id="pdw:BV82_10435"/>
<protein>
    <submittedName>
        <fullName evidence="1">Uncharacterized protein</fullName>
    </submittedName>
</protein>
<dbReference type="RefSeq" id="WP_036994614.1">
    <property type="nucleotide sequence ID" value="NZ_CP071706.1"/>
</dbReference>
<organism evidence="1 2">
    <name type="scientific">Pseudomonas donghuensis</name>
    <dbReference type="NCBI Taxonomy" id="1163398"/>
    <lineage>
        <taxon>Bacteria</taxon>
        <taxon>Pseudomonadati</taxon>
        <taxon>Pseudomonadota</taxon>
        <taxon>Gammaproteobacteria</taxon>
        <taxon>Pseudomonadales</taxon>
        <taxon>Pseudomonadaceae</taxon>
        <taxon>Pseudomonas</taxon>
    </lineage>
</organism>
<evidence type="ECO:0000313" key="2">
    <source>
        <dbReference type="Proteomes" id="UP000027121"/>
    </source>
</evidence>
<name>A0AAQ0DP77_9PSED</name>
<proteinExistence type="predicted"/>
<keyword evidence="2" id="KW-1185">Reference proteome</keyword>
<dbReference type="AlphaFoldDB" id="A0AAQ0DP77"/>
<sequence length="117" mass="12759">MKAYKTCSALIATAFLFLHGCENPEGHIYQANRCAVAYSMGSNVDPSVVTNAALETGQYMRAHGINKSAAELTAMTDKVKDEIMGTPDAPYKGWEGRADRISESDFCKKYLSSLQAQ</sequence>
<dbReference type="Proteomes" id="UP000027121">
    <property type="component" value="Chromosome"/>
</dbReference>